<feature type="region of interest" description="Disordered" evidence="16">
    <location>
        <begin position="1"/>
        <end position="38"/>
    </location>
</feature>
<evidence type="ECO:0000256" key="6">
    <source>
        <dbReference type="ARBA" id="ARBA00016939"/>
    </source>
</evidence>
<dbReference type="EMBL" id="CP086719">
    <property type="protein sequence ID" value="WOO84594.1"/>
    <property type="molecule type" value="Genomic_DNA"/>
</dbReference>
<comment type="pathway">
    <text evidence="2">Lipid metabolism; sphingolipid metabolism.</text>
</comment>
<evidence type="ECO:0000256" key="7">
    <source>
        <dbReference type="ARBA" id="ARBA00022617"/>
    </source>
</evidence>
<evidence type="ECO:0000256" key="3">
    <source>
        <dbReference type="ARBA" id="ARBA00004991"/>
    </source>
</evidence>
<evidence type="ECO:0000256" key="10">
    <source>
        <dbReference type="ARBA" id="ARBA00022919"/>
    </source>
</evidence>
<organism evidence="19 20">
    <name type="scientific">Vanrija pseudolonga</name>
    <dbReference type="NCBI Taxonomy" id="143232"/>
    <lineage>
        <taxon>Eukaryota</taxon>
        <taxon>Fungi</taxon>
        <taxon>Dikarya</taxon>
        <taxon>Basidiomycota</taxon>
        <taxon>Agaricomycotina</taxon>
        <taxon>Tremellomycetes</taxon>
        <taxon>Trichosporonales</taxon>
        <taxon>Trichosporonaceae</taxon>
        <taxon>Vanrija</taxon>
    </lineage>
</organism>
<dbReference type="Gene3D" id="3.10.120.10">
    <property type="entry name" value="Cytochrome b5-like heme/steroid binding domain"/>
    <property type="match status" value="1"/>
</dbReference>
<evidence type="ECO:0000256" key="8">
    <source>
        <dbReference type="ARBA" id="ARBA00022692"/>
    </source>
</evidence>
<evidence type="ECO:0000256" key="13">
    <source>
        <dbReference type="ARBA" id="ARBA00023004"/>
    </source>
</evidence>
<keyword evidence="10" id="KW-0746">Sphingolipid metabolism</keyword>
<dbReference type="CDD" id="cd03506">
    <property type="entry name" value="Delta6-FADS-like"/>
    <property type="match status" value="1"/>
</dbReference>
<comment type="similarity">
    <text evidence="4">Belongs to the fatty acid desaturase type 1 family.</text>
</comment>
<dbReference type="Pfam" id="PF00487">
    <property type="entry name" value="FA_desaturase"/>
    <property type="match status" value="1"/>
</dbReference>
<keyword evidence="13" id="KW-0408">Iron</keyword>
<evidence type="ECO:0000259" key="18">
    <source>
        <dbReference type="PROSITE" id="PS50255"/>
    </source>
</evidence>
<evidence type="ECO:0000256" key="5">
    <source>
        <dbReference type="ARBA" id="ARBA00012019"/>
    </source>
</evidence>
<dbReference type="InterPro" id="IPR012171">
    <property type="entry name" value="Fatty_acid_desaturase"/>
</dbReference>
<dbReference type="Pfam" id="PF00173">
    <property type="entry name" value="Cyt-b5"/>
    <property type="match status" value="1"/>
</dbReference>
<dbReference type="PANTHER" id="PTHR19353">
    <property type="entry name" value="FATTY ACID DESATURASE 2"/>
    <property type="match status" value="1"/>
</dbReference>
<evidence type="ECO:0000256" key="15">
    <source>
        <dbReference type="ARBA" id="ARBA00023136"/>
    </source>
</evidence>
<proteinExistence type="inferred from homology"/>
<evidence type="ECO:0000256" key="17">
    <source>
        <dbReference type="SAM" id="Phobius"/>
    </source>
</evidence>
<keyword evidence="12" id="KW-0560">Oxidoreductase</keyword>
<dbReference type="PIRSF" id="PIRSF015921">
    <property type="entry name" value="FA_sphinglp_des"/>
    <property type="match status" value="1"/>
</dbReference>
<dbReference type="AlphaFoldDB" id="A0AAF0YII1"/>
<protein>
    <recommendedName>
        <fullName evidence="6">Delta 8-(E)-sphingolipid desaturase</fullName>
        <ecNumber evidence="5">1.14.19.18</ecNumber>
    </recommendedName>
</protein>
<dbReference type="PROSITE" id="PS50255">
    <property type="entry name" value="CYTOCHROME_B5_2"/>
    <property type="match status" value="1"/>
</dbReference>
<evidence type="ECO:0000256" key="1">
    <source>
        <dbReference type="ARBA" id="ARBA00004141"/>
    </source>
</evidence>
<accession>A0AAF0YII1</accession>
<name>A0AAF0YII1_9TREE</name>
<comment type="pathway">
    <text evidence="3">Sphingolipid metabolism.</text>
</comment>
<dbReference type="Proteomes" id="UP000827549">
    <property type="component" value="Chromosome 6"/>
</dbReference>
<dbReference type="GO" id="GO:0016717">
    <property type="term" value="F:oxidoreductase activity, acting on paired donors, with oxidation of a pair of donors resulting in the reduction of molecular oxygen to two molecules of water"/>
    <property type="evidence" value="ECO:0007669"/>
    <property type="project" value="TreeGrafter"/>
</dbReference>
<keyword evidence="8 17" id="KW-0812">Transmembrane</keyword>
<dbReference type="GeneID" id="87811282"/>
<reference evidence="19" key="1">
    <citation type="submission" date="2023-10" db="EMBL/GenBank/DDBJ databases">
        <authorList>
            <person name="Noh H."/>
        </authorList>
    </citation>
    <scope>NUCLEOTIDE SEQUENCE</scope>
    <source>
        <strain evidence="19">DUCC4014</strain>
    </source>
</reference>
<evidence type="ECO:0000256" key="14">
    <source>
        <dbReference type="ARBA" id="ARBA00023098"/>
    </source>
</evidence>
<dbReference type="SUPFAM" id="SSF55856">
    <property type="entry name" value="Cytochrome b5-like heme/steroid binding domain"/>
    <property type="match status" value="1"/>
</dbReference>
<dbReference type="GO" id="GO:0046872">
    <property type="term" value="F:metal ion binding"/>
    <property type="evidence" value="ECO:0007669"/>
    <property type="project" value="UniProtKB-KW"/>
</dbReference>
<evidence type="ECO:0000313" key="20">
    <source>
        <dbReference type="Proteomes" id="UP000827549"/>
    </source>
</evidence>
<dbReference type="InterPro" id="IPR005804">
    <property type="entry name" value="FA_desaturase_dom"/>
</dbReference>
<keyword evidence="9" id="KW-0479">Metal-binding</keyword>
<evidence type="ECO:0000256" key="11">
    <source>
        <dbReference type="ARBA" id="ARBA00022989"/>
    </source>
</evidence>
<keyword evidence="14" id="KW-0443">Lipid metabolism</keyword>
<dbReference type="InterPro" id="IPR036400">
    <property type="entry name" value="Cyt_B5-like_heme/steroid_sf"/>
</dbReference>
<dbReference type="PANTHER" id="PTHR19353:SF30">
    <property type="entry name" value="DELTA 8-(E)-SPHINGOLIPID DESATURASE"/>
    <property type="match status" value="1"/>
</dbReference>
<keyword evidence="15 17" id="KW-0472">Membrane</keyword>
<dbReference type="InterPro" id="IPR001199">
    <property type="entry name" value="Cyt_B5-like_heme/steroid-bd"/>
</dbReference>
<comment type="subcellular location">
    <subcellularLocation>
        <location evidence="1">Membrane</location>
        <topology evidence="1">Multi-pass membrane protein</topology>
    </subcellularLocation>
</comment>
<evidence type="ECO:0000256" key="16">
    <source>
        <dbReference type="SAM" id="MobiDB-lite"/>
    </source>
</evidence>
<evidence type="ECO:0000256" key="4">
    <source>
        <dbReference type="ARBA" id="ARBA00009295"/>
    </source>
</evidence>
<evidence type="ECO:0000256" key="12">
    <source>
        <dbReference type="ARBA" id="ARBA00023002"/>
    </source>
</evidence>
<keyword evidence="11 17" id="KW-1133">Transmembrane helix</keyword>
<keyword evidence="20" id="KW-1185">Reference proteome</keyword>
<feature type="transmembrane region" description="Helical" evidence="17">
    <location>
        <begin position="362"/>
        <end position="381"/>
    </location>
</feature>
<keyword evidence="7" id="KW-0349">Heme</keyword>
<dbReference type="GO" id="GO:0016020">
    <property type="term" value="C:membrane"/>
    <property type="evidence" value="ECO:0007669"/>
    <property type="project" value="UniProtKB-SubCell"/>
</dbReference>
<dbReference type="RefSeq" id="XP_062630620.1">
    <property type="nucleotide sequence ID" value="XM_062774636.1"/>
</dbReference>
<dbReference type="GO" id="GO:0006665">
    <property type="term" value="P:sphingolipid metabolic process"/>
    <property type="evidence" value="ECO:0007669"/>
    <property type="project" value="UniProtKB-KW"/>
</dbReference>
<feature type="domain" description="Cytochrome b5 heme-binding" evidence="18">
    <location>
        <begin position="40"/>
        <end position="115"/>
    </location>
</feature>
<evidence type="ECO:0000256" key="9">
    <source>
        <dbReference type="ARBA" id="ARBA00022723"/>
    </source>
</evidence>
<gene>
    <name evidence="19" type="primary">SLD</name>
    <name evidence="19" type="ORF">LOC62_06G008114</name>
</gene>
<dbReference type="EC" id="1.14.19.18" evidence="5"/>
<feature type="transmembrane region" description="Helical" evidence="17">
    <location>
        <begin position="393"/>
        <end position="411"/>
    </location>
</feature>
<sequence>MTGVQIDAAAAPAAPAALGTPDAPASASASKATAKPKRELPTLTRDDIAARIALGQALVLRRDVVLNVTSWMANHPGGALALLHFVGRDGGDEIAAYHSDQTLAYMAKYAVGRVVLDPVTGWAPLTPPIALGLVQHPDGVKGHWAREGNVRLARGVLHPASPKEGGVEVVILTPQQLEPEADKRVDAAKEYARSKAYHELKARVTDAGLFNPPDSLAGYGEDIARYGVLATCAAALWYLSDGWVGQMASAAFLGFFWQQLTCELVLVHDAGHCGVTGDWWWDRVIAMTLADWIGGLSASWWCDNHDIHHLVTNHPEHDPDIQHIPFFAISKEFFGSLWSTYYKKVMWFDAPSRFLLQFQHKLYYIVLSLARFNLYAMSYIYILGPKPKHDAFWKYELAGMTFYWVWFGALLRSQSSWQMALGYLLVSHICASPVHVQIVLSHFACSTEDLGPAESFPSRQLRTTMDVICSEDIEYIHGGLHLQVTHHLFPRLPRHNLRKASLLVKEFCKDQDLKYLEYGWLHGNKQVLATLRDVADQLALLKKVADKEIKERLN</sequence>
<evidence type="ECO:0000313" key="19">
    <source>
        <dbReference type="EMBL" id="WOO84594.1"/>
    </source>
</evidence>
<feature type="compositionally biased region" description="Low complexity" evidence="16">
    <location>
        <begin position="8"/>
        <end position="33"/>
    </location>
</feature>
<dbReference type="SMART" id="SM01117">
    <property type="entry name" value="Cyt-b5"/>
    <property type="match status" value="1"/>
</dbReference>
<evidence type="ECO:0000256" key="2">
    <source>
        <dbReference type="ARBA" id="ARBA00004760"/>
    </source>
</evidence>